<evidence type="ECO:0000313" key="2">
    <source>
        <dbReference type="Proteomes" id="UP001642360"/>
    </source>
</evidence>
<reference evidence="1 2" key="1">
    <citation type="submission" date="2024-02" db="EMBL/GenBank/DDBJ databases">
        <authorList>
            <person name="Vignale AGUSTIN F."/>
            <person name="Sosa J E."/>
            <person name="Modenutti C."/>
        </authorList>
    </citation>
    <scope>NUCLEOTIDE SEQUENCE [LARGE SCALE GENOMIC DNA]</scope>
</reference>
<feature type="non-terminal residue" evidence="1">
    <location>
        <position position="89"/>
    </location>
</feature>
<dbReference type="Proteomes" id="UP001642360">
    <property type="component" value="Unassembled WGS sequence"/>
</dbReference>
<dbReference type="AlphaFoldDB" id="A0ABC8QKY2"/>
<evidence type="ECO:0000313" key="1">
    <source>
        <dbReference type="EMBL" id="CAK9133276.1"/>
    </source>
</evidence>
<comment type="caution">
    <text evidence="1">The sequence shown here is derived from an EMBL/GenBank/DDBJ whole genome shotgun (WGS) entry which is preliminary data.</text>
</comment>
<gene>
    <name evidence="1" type="ORF">ILEXP_LOCUS151</name>
</gene>
<dbReference type="EMBL" id="CAUOFW020000001">
    <property type="protein sequence ID" value="CAK9133276.1"/>
    <property type="molecule type" value="Genomic_DNA"/>
</dbReference>
<accession>A0ABC8QKY2</accession>
<organism evidence="1 2">
    <name type="scientific">Ilex paraguariensis</name>
    <name type="common">yerba mate</name>
    <dbReference type="NCBI Taxonomy" id="185542"/>
    <lineage>
        <taxon>Eukaryota</taxon>
        <taxon>Viridiplantae</taxon>
        <taxon>Streptophyta</taxon>
        <taxon>Embryophyta</taxon>
        <taxon>Tracheophyta</taxon>
        <taxon>Spermatophyta</taxon>
        <taxon>Magnoliopsida</taxon>
        <taxon>eudicotyledons</taxon>
        <taxon>Gunneridae</taxon>
        <taxon>Pentapetalae</taxon>
        <taxon>asterids</taxon>
        <taxon>campanulids</taxon>
        <taxon>Aquifoliales</taxon>
        <taxon>Aquifoliaceae</taxon>
        <taxon>Ilex</taxon>
    </lineage>
</organism>
<keyword evidence="2" id="KW-1185">Reference proteome</keyword>
<sequence>MEQVAQRRLTRALAPPAKRARIFEDSPAPSSPIVPMPISPIVHSLSSPIFHEPSSFATTMGLPSVDEATVGVVSINPETRPVWHRSPHR</sequence>
<proteinExistence type="predicted"/>
<name>A0ABC8QKY2_9AQUA</name>
<protein>
    <submittedName>
        <fullName evidence="1">Uncharacterized protein</fullName>
    </submittedName>
</protein>